<evidence type="ECO:0000256" key="2">
    <source>
        <dbReference type="SAM" id="Phobius"/>
    </source>
</evidence>
<evidence type="ECO:0000256" key="1">
    <source>
        <dbReference type="SAM" id="MobiDB-lite"/>
    </source>
</evidence>
<evidence type="ECO:0000313" key="4">
    <source>
        <dbReference type="Proteomes" id="UP000219482"/>
    </source>
</evidence>
<sequence>MDMGVTVGWPATAVLGFLVLTGLVVALATSSTARYEFERNGAREAQRSAAQQSGTHPAGSRLGSWEAGATETQARPHAVDAAVDVAVRPGPAPAGRGPGWWLVDDSAQAVAGPFADRIDADWAALADDLPVVAVFGARHADGTVAPRPSPEERAWLSDLGDQLDRLPRDWDELLSDTDPLTTLVVEVAAALIEAGLPLHDPQGSPAGGVCLMPDTAFCGVVVSWRGHDRMTVHQLRGAAADATIQQSMNAAIADVLANLGFVLEPVGGTGGSLVTALG</sequence>
<keyword evidence="4" id="KW-1185">Reference proteome</keyword>
<dbReference type="EMBL" id="OCNK01000003">
    <property type="protein sequence ID" value="SOE00248.1"/>
    <property type="molecule type" value="Genomic_DNA"/>
</dbReference>
<keyword evidence="2" id="KW-0812">Transmembrane</keyword>
<feature type="transmembrane region" description="Helical" evidence="2">
    <location>
        <begin position="6"/>
        <end position="29"/>
    </location>
</feature>
<keyword evidence="2" id="KW-0472">Membrane</keyword>
<feature type="region of interest" description="Disordered" evidence="1">
    <location>
        <begin position="43"/>
        <end position="63"/>
    </location>
</feature>
<evidence type="ECO:0000313" key="3">
    <source>
        <dbReference type="EMBL" id="SOE00248.1"/>
    </source>
</evidence>
<organism evidence="3 4">
    <name type="scientific">Blastococcus haudaquaticus</name>
    <dbReference type="NCBI Taxonomy" id="1938745"/>
    <lineage>
        <taxon>Bacteria</taxon>
        <taxon>Bacillati</taxon>
        <taxon>Actinomycetota</taxon>
        <taxon>Actinomycetes</taxon>
        <taxon>Geodermatophilales</taxon>
        <taxon>Geodermatophilaceae</taxon>
        <taxon>Blastococcus</taxon>
    </lineage>
</organism>
<accession>A0A286GXK9</accession>
<dbReference type="Proteomes" id="UP000219482">
    <property type="component" value="Unassembled WGS sequence"/>
</dbReference>
<proteinExistence type="predicted"/>
<protein>
    <submittedName>
        <fullName evidence="3">Uncharacterized protein</fullName>
    </submittedName>
</protein>
<name>A0A286GXK9_9ACTN</name>
<keyword evidence="2" id="KW-1133">Transmembrane helix</keyword>
<gene>
    <name evidence="3" type="ORF">SAMN06272739_2494</name>
</gene>
<reference evidence="4" key="1">
    <citation type="submission" date="2017-09" db="EMBL/GenBank/DDBJ databases">
        <authorList>
            <person name="Varghese N."/>
            <person name="Submissions S."/>
        </authorList>
    </citation>
    <scope>NUCLEOTIDE SEQUENCE [LARGE SCALE GENOMIC DNA]</scope>
    <source>
        <strain evidence="4">DSM 44270</strain>
    </source>
</reference>
<dbReference type="AlphaFoldDB" id="A0A286GXK9"/>